<sequence>MGSTTMYPGPRLSSNDLHFRTLSFRPKLMQKSETIANCLDIPSTLSAMTIMSSANPKASQFLGSPAENDTITTVLQATDQRSTAALNNSVLAGLPCITPPLLKCMGSEYSPPGGGASVRVRIEVPKDLYVRFTRTQAVQSGE</sequence>
<reference evidence="1 2" key="1">
    <citation type="submission" date="2021-06" db="EMBL/GenBank/DDBJ databases">
        <title>Caerostris extrusa draft genome.</title>
        <authorList>
            <person name="Kono N."/>
            <person name="Arakawa K."/>
        </authorList>
    </citation>
    <scope>NUCLEOTIDE SEQUENCE [LARGE SCALE GENOMIC DNA]</scope>
</reference>
<keyword evidence="2" id="KW-1185">Reference proteome</keyword>
<dbReference type="AlphaFoldDB" id="A0AAV4PZZ2"/>
<evidence type="ECO:0000313" key="2">
    <source>
        <dbReference type="Proteomes" id="UP001054945"/>
    </source>
</evidence>
<dbReference type="Proteomes" id="UP001054945">
    <property type="component" value="Unassembled WGS sequence"/>
</dbReference>
<name>A0AAV4PZZ2_CAEEX</name>
<dbReference type="EMBL" id="BPLR01005446">
    <property type="protein sequence ID" value="GIY02431.1"/>
    <property type="molecule type" value="Genomic_DNA"/>
</dbReference>
<proteinExistence type="predicted"/>
<organism evidence="1 2">
    <name type="scientific">Caerostris extrusa</name>
    <name type="common">Bark spider</name>
    <name type="synonym">Caerostris bankana</name>
    <dbReference type="NCBI Taxonomy" id="172846"/>
    <lineage>
        <taxon>Eukaryota</taxon>
        <taxon>Metazoa</taxon>
        <taxon>Ecdysozoa</taxon>
        <taxon>Arthropoda</taxon>
        <taxon>Chelicerata</taxon>
        <taxon>Arachnida</taxon>
        <taxon>Araneae</taxon>
        <taxon>Araneomorphae</taxon>
        <taxon>Entelegynae</taxon>
        <taxon>Araneoidea</taxon>
        <taxon>Araneidae</taxon>
        <taxon>Caerostris</taxon>
    </lineage>
</organism>
<protein>
    <submittedName>
        <fullName evidence="1">Uncharacterized protein</fullName>
    </submittedName>
</protein>
<comment type="caution">
    <text evidence="1">The sequence shown here is derived from an EMBL/GenBank/DDBJ whole genome shotgun (WGS) entry which is preliminary data.</text>
</comment>
<evidence type="ECO:0000313" key="1">
    <source>
        <dbReference type="EMBL" id="GIY02431.1"/>
    </source>
</evidence>
<accession>A0AAV4PZZ2</accession>
<gene>
    <name evidence="1" type="ORF">CEXT_300561</name>
</gene>